<organism evidence="5 6">
    <name type="scientific">Candidatus Desulfatibia profunda</name>
    <dbReference type="NCBI Taxonomy" id="2841695"/>
    <lineage>
        <taxon>Bacteria</taxon>
        <taxon>Pseudomonadati</taxon>
        <taxon>Thermodesulfobacteriota</taxon>
        <taxon>Desulfobacteria</taxon>
        <taxon>Desulfobacterales</taxon>
        <taxon>Desulfobacterales incertae sedis</taxon>
        <taxon>Candidatus Desulfatibia</taxon>
    </lineage>
</organism>
<comment type="caution">
    <text evidence="5">The sequence shown here is derived from an EMBL/GenBank/DDBJ whole genome shotgun (WGS) entry which is preliminary data.</text>
</comment>
<dbReference type="InterPro" id="IPR050498">
    <property type="entry name" value="Ycf3"/>
</dbReference>
<gene>
    <name evidence="5" type="ORF">H8E23_01085</name>
</gene>
<evidence type="ECO:0000313" key="6">
    <source>
        <dbReference type="Proteomes" id="UP000603434"/>
    </source>
</evidence>
<dbReference type="InterPro" id="IPR019734">
    <property type="entry name" value="TPR_rpt"/>
</dbReference>
<dbReference type="PROSITE" id="PS50005">
    <property type="entry name" value="TPR"/>
    <property type="match status" value="1"/>
</dbReference>
<dbReference type="Gene3D" id="1.25.40.10">
    <property type="entry name" value="Tetratricopeptide repeat domain"/>
    <property type="match status" value="2"/>
</dbReference>
<keyword evidence="1" id="KW-0677">Repeat</keyword>
<accession>A0A8J6TKW8</accession>
<protein>
    <submittedName>
        <fullName evidence="5">Tetratricopeptide repeat protein</fullName>
    </submittedName>
</protein>
<dbReference type="AlphaFoldDB" id="A0A8J6TKW8"/>
<evidence type="ECO:0000256" key="4">
    <source>
        <dbReference type="SAM" id="SignalP"/>
    </source>
</evidence>
<feature type="chain" id="PRO_5035190474" evidence="4">
    <location>
        <begin position="22"/>
        <end position="237"/>
    </location>
</feature>
<keyword evidence="4" id="KW-0732">Signal</keyword>
<reference evidence="5 6" key="1">
    <citation type="submission" date="2020-08" db="EMBL/GenBank/DDBJ databases">
        <title>Bridging the membrane lipid divide: bacteria of the FCB group superphylum have the potential to synthesize archaeal ether lipids.</title>
        <authorList>
            <person name="Villanueva L."/>
            <person name="Von Meijenfeldt F.A.B."/>
            <person name="Westbye A.B."/>
            <person name="Yadav S."/>
            <person name="Hopmans E.C."/>
            <person name="Dutilh B.E."/>
            <person name="Sinninghe Damste J.S."/>
        </authorList>
    </citation>
    <scope>NUCLEOTIDE SEQUENCE [LARGE SCALE GENOMIC DNA]</scope>
    <source>
        <strain evidence="5">NIOZ-UU30</strain>
    </source>
</reference>
<dbReference type="SMART" id="SM00028">
    <property type="entry name" value="TPR"/>
    <property type="match status" value="4"/>
</dbReference>
<name>A0A8J6TKW8_9BACT</name>
<dbReference type="Pfam" id="PF13414">
    <property type="entry name" value="TPR_11"/>
    <property type="match status" value="1"/>
</dbReference>
<dbReference type="InterPro" id="IPR011990">
    <property type="entry name" value="TPR-like_helical_dom_sf"/>
</dbReference>
<proteinExistence type="predicted"/>
<feature type="repeat" description="TPR" evidence="3">
    <location>
        <begin position="89"/>
        <end position="122"/>
    </location>
</feature>
<sequence>MQRKIICFVALLMLWALPVQGENAMDYFNLGIKSTITRTKIKYFSKALELDPKLVEAYEKRGMLYFFQEKFDNVIQDFQSYIRLALPNAEAYRMLGMGYLKKGSYPAAIYNFTRAIETDPNMAGAYYGRAAAYYIIGNYEKTILDSTKAIELGGDPRYTAEAYRTRARAYRKTDRNELAVEDARSSWQVDPRYAIYMRSLYSYASPKDLRKSGLIALIGIVFVLIFKLRLKPPEKDE</sequence>
<evidence type="ECO:0000256" key="1">
    <source>
        <dbReference type="ARBA" id="ARBA00022737"/>
    </source>
</evidence>
<dbReference type="PANTHER" id="PTHR44858:SF1">
    <property type="entry name" value="UDP-N-ACETYLGLUCOSAMINE--PEPTIDE N-ACETYLGLUCOSAMINYLTRANSFERASE SPINDLY-RELATED"/>
    <property type="match status" value="1"/>
</dbReference>
<evidence type="ECO:0000256" key="3">
    <source>
        <dbReference type="PROSITE-ProRule" id="PRU00339"/>
    </source>
</evidence>
<keyword evidence="2 3" id="KW-0802">TPR repeat</keyword>
<dbReference type="EMBL" id="JACNJH010000052">
    <property type="protein sequence ID" value="MBC8359978.1"/>
    <property type="molecule type" value="Genomic_DNA"/>
</dbReference>
<evidence type="ECO:0000256" key="2">
    <source>
        <dbReference type="ARBA" id="ARBA00022803"/>
    </source>
</evidence>
<dbReference type="Proteomes" id="UP000603434">
    <property type="component" value="Unassembled WGS sequence"/>
</dbReference>
<dbReference type="SUPFAM" id="SSF48452">
    <property type="entry name" value="TPR-like"/>
    <property type="match status" value="1"/>
</dbReference>
<dbReference type="PROSITE" id="PS50293">
    <property type="entry name" value="TPR_REGION"/>
    <property type="match status" value="1"/>
</dbReference>
<feature type="signal peptide" evidence="4">
    <location>
        <begin position="1"/>
        <end position="21"/>
    </location>
</feature>
<evidence type="ECO:0000313" key="5">
    <source>
        <dbReference type="EMBL" id="MBC8359978.1"/>
    </source>
</evidence>
<dbReference type="PANTHER" id="PTHR44858">
    <property type="entry name" value="TETRATRICOPEPTIDE REPEAT PROTEIN 6"/>
    <property type="match status" value="1"/>
</dbReference>